<dbReference type="SMART" id="SM00490">
    <property type="entry name" value="HELICc"/>
    <property type="match status" value="1"/>
</dbReference>
<dbReference type="InterPro" id="IPR027417">
    <property type="entry name" value="P-loop_NTPase"/>
</dbReference>
<evidence type="ECO:0000256" key="6">
    <source>
        <dbReference type="SAM" id="MobiDB-lite"/>
    </source>
</evidence>
<keyword evidence="10" id="KW-1185">Reference proteome</keyword>
<dbReference type="Pfam" id="PF00176">
    <property type="entry name" value="SNF2-rel_dom"/>
    <property type="match status" value="1"/>
</dbReference>
<dbReference type="InterPro" id="IPR038718">
    <property type="entry name" value="SNF2-like_sf"/>
</dbReference>
<dbReference type="GO" id="GO:0016887">
    <property type="term" value="F:ATP hydrolysis activity"/>
    <property type="evidence" value="ECO:0007669"/>
    <property type="project" value="TreeGrafter"/>
</dbReference>
<evidence type="ECO:0000256" key="3">
    <source>
        <dbReference type="ARBA" id="ARBA00022801"/>
    </source>
</evidence>
<dbReference type="KEGG" id="more:E1B28_000889"/>
<dbReference type="Proteomes" id="UP001049176">
    <property type="component" value="Chromosome 1"/>
</dbReference>
<feature type="region of interest" description="Disordered" evidence="6">
    <location>
        <begin position="589"/>
        <end position="623"/>
    </location>
</feature>
<reference evidence="9" key="1">
    <citation type="journal article" date="2021" name="Genome Biol. Evol.">
        <title>The assembled and annotated genome of the fairy-ring fungus Marasmius oreades.</title>
        <authorList>
            <person name="Hiltunen M."/>
            <person name="Ament-Velasquez S.L."/>
            <person name="Johannesson H."/>
        </authorList>
    </citation>
    <scope>NUCLEOTIDE SEQUENCE</scope>
    <source>
        <strain evidence="9">03SP1</strain>
    </source>
</reference>
<dbReference type="EMBL" id="CM032181">
    <property type="protein sequence ID" value="KAG7099004.1"/>
    <property type="molecule type" value="Genomic_DNA"/>
</dbReference>
<feature type="compositionally biased region" description="Basic and acidic residues" evidence="6">
    <location>
        <begin position="1663"/>
        <end position="1674"/>
    </location>
</feature>
<evidence type="ECO:0000313" key="9">
    <source>
        <dbReference type="EMBL" id="KAG7099004.1"/>
    </source>
</evidence>
<dbReference type="Gene3D" id="3.40.50.10810">
    <property type="entry name" value="Tandem AAA-ATPase domain"/>
    <property type="match status" value="1"/>
</dbReference>
<feature type="compositionally biased region" description="Basic and acidic residues" evidence="6">
    <location>
        <begin position="1406"/>
        <end position="1415"/>
    </location>
</feature>
<evidence type="ECO:0000259" key="7">
    <source>
        <dbReference type="PROSITE" id="PS51192"/>
    </source>
</evidence>
<dbReference type="SMART" id="SM00487">
    <property type="entry name" value="DEXDc"/>
    <property type="match status" value="1"/>
</dbReference>
<feature type="compositionally biased region" description="Polar residues" evidence="6">
    <location>
        <begin position="168"/>
        <end position="177"/>
    </location>
</feature>
<dbReference type="PANTHER" id="PTHR45623:SF17">
    <property type="entry name" value="CHROMODOMAIN-HELICASE-DNA-BINDING PROTEIN 3-RELATED"/>
    <property type="match status" value="1"/>
</dbReference>
<protein>
    <recommendedName>
        <fullName evidence="11">Chromatin remodeling factor mit1</fullName>
    </recommendedName>
</protein>
<dbReference type="Gene3D" id="3.40.50.300">
    <property type="entry name" value="P-loop containing nucleotide triphosphate hydrolases"/>
    <property type="match status" value="1"/>
</dbReference>
<dbReference type="PROSITE" id="PS51194">
    <property type="entry name" value="HELICASE_CTER"/>
    <property type="match status" value="1"/>
</dbReference>
<keyword evidence="3" id="KW-0378">Hydrolase</keyword>
<evidence type="ECO:0000259" key="8">
    <source>
        <dbReference type="PROSITE" id="PS51194"/>
    </source>
</evidence>
<feature type="domain" description="Helicase ATP-binding" evidence="7">
    <location>
        <begin position="818"/>
        <end position="997"/>
    </location>
</feature>
<dbReference type="GO" id="GO:0003677">
    <property type="term" value="F:DNA binding"/>
    <property type="evidence" value="ECO:0007669"/>
    <property type="project" value="TreeGrafter"/>
</dbReference>
<feature type="region of interest" description="Disordered" evidence="6">
    <location>
        <begin position="659"/>
        <end position="681"/>
    </location>
</feature>
<feature type="region of interest" description="Disordered" evidence="6">
    <location>
        <begin position="1386"/>
        <end position="1466"/>
    </location>
</feature>
<dbReference type="GO" id="GO:0005524">
    <property type="term" value="F:ATP binding"/>
    <property type="evidence" value="ECO:0007669"/>
    <property type="project" value="UniProtKB-KW"/>
</dbReference>
<dbReference type="PROSITE" id="PS51192">
    <property type="entry name" value="HELICASE_ATP_BIND_1"/>
    <property type="match status" value="1"/>
</dbReference>
<feature type="region of interest" description="Disordered" evidence="6">
    <location>
        <begin position="1561"/>
        <end position="1607"/>
    </location>
</feature>
<evidence type="ECO:0000256" key="5">
    <source>
        <dbReference type="ARBA" id="ARBA00023242"/>
    </source>
</evidence>
<dbReference type="InterPro" id="IPR014001">
    <property type="entry name" value="Helicase_ATP-bd"/>
</dbReference>
<dbReference type="InterPro" id="IPR016197">
    <property type="entry name" value="Chromo-like_dom_sf"/>
</dbReference>
<comment type="caution">
    <text evidence="9">The sequence shown here is derived from an EMBL/GenBank/DDBJ whole genome shotgun (WGS) entry which is preliminary data.</text>
</comment>
<feature type="compositionally biased region" description="Acidic residues" evidence="6">
    <location>
        <begin position="321"/>
        <end position="331"/>
    </location>
</feature>
<dbReference type="GeneID" id="66069965"/>
<sequence>MPDSHLPERPSKSLSTVYVIPPRLSPTQKSHYKDLSWASEDYPVDEIVSEFTDQKDRKWYYARYQGGIIRAFVASEFVKKYQDLVGVYEEKKNNRLLPAFDPTTSKEVHPDHRLSIIMNLDMKRKRVTRLSISSTSSSRYHDDSEPSPESESEAVSGVEFNADVPSSAYDSPTPSRTTRYKLLSPRKTRSRKVIPVDDDDGAGASNGLRRSTRSNKGLRIPLDDDVYVDDSQDEDDVSFAGSKTFQRKAKSAKSKNKDVKIVPPAYGHFRPIEETAGNDEEPLLAHRQFCEKCFEAPAHKLLALLKKKGAKGKRRTRNTDPEDDSSSDEEDKVLSKGGWVRCLKCPVSAHWGCLAKTQQDEILKATRKRDQDGWMVSQGVGDAEENGPPRRKTLEVGYSTEFICGSCTRGGICMGCMNVALDANPSVEPKLYVVNEGGNNEGNAAGTVQQTREGLLFRCLTCKRLAHYEHLQKDGDPDQVLADIAQSHQHNWLCTDCASYQWKLDNILAWRPYPPNAVEPPRAEGEPANYKMQLPREYLVKWVERGYRRTQWVPHMWLLSTYPQKLRYFLQEGPKVRLLLEPRERKNFPESELPAFNSMPGSRDSSAKPGAQTPVAPRNALPDAEQRIPLSWMTIDRVLEVQLKRPTQSKKLKKNGRIRKVVESEEEEAKEDAEDAEESQAYQNAYDLSEEPEGFTESIDEFEGRTGRPFEENDIDRVIWGLFKWNELGYDHATPDSPPRLGDETYDAFREAMRRYIASRNVEILKPKIFDEGPYGDRRQKDGFRRQHTLKNPEDLDLGQAANLKLMPFQVDGFNWLCDNWWNRQPCILADEMGLGKTVQITSFLGKIITSFHAAPALVVVPNSTITNWVREFERWAPQLRVVPFYGEARSREVVKTFELYHEDARARKLGMKTKFHVLVTTYEAITNKADFTSVFKNQPRWEVLVIDEGQRLKNDTSLLFKKLNELNTSQRVIMTGTPLNNNIRELFNLMNFLDPERWKDLQALEKEHEELTEALVKQLHVRLRPYFLRRIKSEVLQLPPKNEVIVPVSMAPLQKQIYRSILSHNADLLSGLTNPFTASGNAPGRKSVNNMLMQLRKCLQHPYLYDRDIEPMNLSLQETHEKLIDASAKFRLLHSLLPKLQSRGHRVLLFSQFVIALDVIEDFLVGEGIKYLRLDGNTAGHERQRGMDAFNAVGSDIFIYLLTTRAGGVGINLFTADTVIIFDPDFNPHQDLQAIARAHRYGQQKTVLVFKLMVKQSAEERIMQVGKKKMVLDHLIVQKMEDDDDAGADVQSILMYGAQALFEEGESSKKDIVYTDNDIDKLIEKTEREGDAEEVPREGGTSFTFAKIWTSDKDQLAEVRDENQEDSWAHTLQKINAEMDLARAKEAAQMGRGARRKATAPVPKAPDEYLEHTPKGKQKRRDTHTHSSDGDSIYNASDTGKGSDSSESDGYQDRSSKSSLPAASGVNGSTLDQICGLCGQSHATDGYCAMTDSSQNLAEFREMLILHADDEPYEQRVAAIRAIEETLFKRGDLHLIRNQPLHPIPPEFVSLASSAQFTRPLEPHGASTLPMPNAGSSNTVKHRKPSGKRPSSPIPDHPAKKPKPQPTLCPVCETATHLLKDCPIVLRGPPVVLKAIMRLESAPGMSDVTNELRKILKKQKKAQSDLEGTRDPHAGLSRNTIILD</sequence>
<dbReference type="GO" id="GO:0003682">
    <property type="term" value="F:chromatin binding"/>
    <property type="evidence" value="ECO:0007669"/>
    <property type="project" value="TreeGrafter"/>
</dbReference>
<organism evidence="9 10">
    <name type="scientific">Marasmius oreades</name>
    <name type="common">fairy-ring Marasmius</name>
    <dbReference type="NCBI Taxonomy" id="181124"/>
    <lineage>
        <taxon>Eukaryota</taxon>
        <taxon>Fungi</taxon>
        <taxon>Dikarya</taxon>
        <taxon>Basidiomycota</taxon>
        <taxon>Agaricomycotina</taxon>
        <taxon>Agaricomycetes</taxon>
        <taxon>Agaricomycetidae</taxon>
        <taxon>Agaricales</taxon>
        <taxon>Marasmiineae</taxon>
        <taxon>Marasmiaceae</taxon>
        <taxon>Marasmius</taxon>
    </lineage>
</organism>
<dbReference type="RefSeq" id="XP_043015474.1">
    <property type="nucleotide sequence ID" value="XM_043146769.1"/>
</dbReference>
<feature type="region of interest" description="Disordered" evidence="6">
    <location>
        <begin position="309"/>
        <end position="331"/>
    </location>
</feature>
<dbReference type="PANTHER" id="PTHR45623">
    <property type="entry name" value="CHROMODOMAIN-HELICASE-DNA-BINDING PROTEIN 3-RELATED-RELATED"/>
    <property type="match status" value="1"/>
</dbReference>
<feature type="compositionally biased region" description="Acidic residues" evidence="6">
    <location>
        <begin position="664"/>
        <end position="678"/>
    </location>
</feature>
<dbReference type="Pfam" id="PF00271">
    <property type="entry name" value="Helicase_C"/>
    <property type="match status" value="1"/>
</dbReference>
<dbReference type="InterPro" id="IPR001650">
    <property type="entry name" value="Helicase_C-like"/>
</dbReference>
<feature type="compositionally biased region" description="Polar residues" evidence="6">
    <location>
        <begin position="1435"/>
        <end position="1450"/>
    </location>
</feature>
<dbReference type="SUPFAM" id="SSF54160">
    <property type="entry name" value="Chromo domain-like"/>
    <property type="match status" value="1"/>
</dbReference>
<accession>A0A9P7V2D2</accession>
<comment type="subcellular location">
    <subcellularLocation>
        <location evidence="1">Nucleus</location>
    </subcellularLocation>
</comment>
<dbReference type="GO" id="GO:0005634">
    <property type="term" value="C:nucleus"/>
    <property type="evidence" value="ECO:0007669"/>
    <property type="project" value="UniProtKB-SubCell"/>
</dbReference>
<dbReference type="OrthoDB" id="5857104at2759"/>
<evidence type="ECO:0000256" key="2">
    <source>
        <dbReference type="ARBA" id="ARBA00022741"/>
    </source>
</evidence>
<dbReference type="CDD" id="cd18793">
    <property type="entry name" value="SF2_C_SNF"/>
    <property type="match status" value="1"/>
</dbReference>
<dbReference type="SUPFAM" id="SSF52540">
    <property type="entry name" value="P-loop containing nucleoside triphosphate hydrolases"/>
    <property type="match status" value="2"/>
</dbReference>
<keyword evidence="4" id="KW-0067">ATP-binding</keyword>
<dbReference type="InterPro" id="IPR049730">
    <property type="entry name" value="SNF2/RAD54-like_C"/>
</dbReference>
<evidence type="ECO:0000313" key="10">
    <source>
        <dbReference type="Proteomes" id="UP001049176"/>
    </source>
</evidence>
<evidence type="ECO:0000256" key="1">
    <source>
        <dbReference type="ARBA" id="ARBA00004123"/>
    </source>
</evidence>
<gene>
    <name evidence="9" type="ORF">E1B28_000889</name>
</gene>
<feature type="domain" description="Helicase C-terminal" evidence="8">
    <location>
        <begin position="1133"/>
        <end position="1285"/>
    </location>
</feature>
<evidence type="ECO:0008006" key="11">
    <source>
        <dbReference type="Google" id="ProtNLM"/>
    </source>
</evidence>
<name>A0A9P7V2D2_9AGAR</name>
<feature type="region of interest" description="Disordered" evidence="6">
    <location>
        <begin position="1662"/>
        <end position="1685"/>
    </location>
</feature>
<feature type="region of interest" description="Disordered" evidence="6">
    <location>
        <begin position="131"/>
        <end position="216"/>
    </location>
</feature>
<keyword evidence="2" id="KW-0547">Nucleotide-binding</keyword>
<evidence type="ECO:0000256" key="4">
    <source>
        <dbReference type="ARBA" id="ARBA00022840"/>
    </source>
</evidence>
<dbReference type="GO" id="GO:0140658">
    <property type="term" value="F:ATP-dependent chromatin remodeler activity"/>
    <property type="evidence" value="ECO:0007669"/>
    <property type="project" value="TreeGrafter"/>
</dbReference>
<dbReference type="GO" id="GO:0042393">
    <property type="term" value="F:histone binding"/>
    <property type="evidence" value="ECO:0007669"/>
    <property type="project" value="TreeGrafter"/>
</dbReference>
<proteinExistence type="predicted"/>
<dbReference type="GO" id="GO:0000785">
    <property type="term" value="C:chromatin"/>
    <property type="evidence" value="ECO:0007669"/>
    <property type="project" value="TreeGrafter"/>
</dbReference>
<dbReference type="InterPro" id="IPR000330">
    <property type="entry name" value="SNF2_N"/>
</dbReference>
<keyword evidence="5" id="KW-0539">Nucleus</keyword>